<feature type="domain" description="DEAD-box RNA helicase Q" evidence="12">
    <location>
        <begin position="1977"/>
        <end position="2005"/>
    </location>
</feature>
<evidence type="ECO:0000259" key="12">
    <source>
        <dbReference type="PROSITE" id="PS51195"/>
    </source>
</evidence>
<dbReference type="Pfam" id="PF02493">
    <property type="entry name" value="MORN"/>
    <property type="match status" value="5"/>
</dbReference>
<dbReference type="GO" id="GO:0004386">
    <property type="term" value="F:helicase activity"/>
    <property type="evidence" value="ECO:0007669"/>
    <property type="project" value="UniProtKB-KW"/>
</dbReference>
<feature type="chain" id="PRO_5047082271" description="RNA helicase" evidence="9">
    <location>
        <begin position="16"/>
        <end position="2350"/>
    </location>
</feature>
<dbReference type="SUPFAM" id="SSF82185">
    <property type="entry name" value="Histone H3 K4-specific methyltransferase SET7/9 N-terminal domain"/>
    <property type="match status" value="2"/>
</dbReference>
<dbReference type="Pfam" id="PF25683">
    <property type="entry name" value="URGCP_GTPase"/>
    <property type="match status" value="1"/>
</dbReference>
<keyword evidence="15" id="KW-1185">Reference proteome</keyword>
<dbReference type="InterPro" id="IPR027417">
    <property type="entry name" value="P-loop_NTPase"/>
</dbReference>
<keyword evidence="6" id="KW-0067">ATP-binding</keyword>
<feature type="domain" description="VLIG-type G" evidence="13">
    <location>
        <begin position="629"/>
        <end position="777"/>
    </location>
</feature>
<evidence type="ECO:0000256" key="3">
    <source>
        <dbReference type="ARBA" id="ARBA00022741"/>
    </source>
</evidence>
<evidence type="ECO:0000256" key="5">
    <source>
        <dbReference type="ARBA" id="ARBA00022806"/>
    </source>
</evidence>
<dbReference type="Pfam" id="PF00271">
    <property type="entry name" value="Helicase_C"/>
    <property type="match status" value="1"/>
</dbReference>
<sequence>MLGFTIFGIIGQVYSLLLESGQTTAASFLLPCGTALGETGMVIFTRGRAAGSSALAKVDGQGPLAGDQIYVAAPCLIMSAHGFAEACRLAATLAGAINSGGFAWVPTTCLGVALNLAARLGWSRFILMQLTKWFKGGPAAVAIFAPTGWSKYHDELKIYCGYYRETSTRLGTPERKRQLHHTWADQPGRMQSSPLPRIPVLMLAEIFEDEIVTRELLPVNPAGAGLLKVNVAGDNADPAQLITLEYLNNIPENDPWKMFELEASGKRPVADELLEKNFLQTQLRQHWTKSASLGTSDRYVWARLRRWFGQPRALNSSPALHGLRELPFMIHLSFIGIVAEFTAGLLGLLVGAGYIRGICEAPLQSSGRILGLIWPVLAHEILTQSHRCQVLGTLLDEAEAKSKGKVREIAFPVSEAAAQLARLKAQEKRLLEEGEVSDAKIAELSAQVRKLEKNRKELLSVQGMSPPVRFFMDTVLSDGLSHAVVAELGQCLAQWRKPRLQPLIQQRRDLLEKRLLLHQELRGDQDPQVQKELEALSKRLTETEQASEQLSITLDTFWEEVAAISDLSQEMQSLGLRIGDLPDASSLKSLFGEWAWNLNCPVQLLFGSPLQCAGQFLVDVLKDLGAQYQRELFVVSVIGIQSSAKSTLMNFLFGCGFATSAGRCTRGLYCSLMECEGRTLLILDTEGLMSLEAEGGGIFDAQLALMAMACSHLVIINHKGELSRQLQDLLEVCLFAMQHLKVCRIQPKLLFVLRDQHDRSQAVHGDALRLMRKHLAEASLQLSLRLDELISLDPGSVFLLPSAFASDLDHTGREVRWSTELFAQEAMQLRKKIFKEADQLQSCEAAPEFSTLPDWCLHAMSVWRVLDRYGPNLLHYKTIQEIELQRELEDAAKQISASLVRGKGGLAEECQALLASYKERLSQGESGEKVDAEFRSTLQAMLETCDKRAKAELERVFKARRSKLPDAQKEEAKKKLATPIEYQGELTRYTWSLCLADAVDRDQLRALKVHFKKTIEELWQVESSQSLAEQQARELFTQEWESFEEECRGRFARTSKSQKQLAEEVCMVFNHVLRQHRHGDEALHVLELVPSTGLLGSETFVWEKTMNFLELRSSSRLQEFVAAHRTEKGHAPRTANETEMIRNHVVPELRRRISPMMTMEVEGEMPSEEKILDAMQRLNSALQVEENRFLNQLGLRLRGGRVAFLNALHLALRQNVLTALVDSEAKRAEHQWKVLQSHRQQTETEFIEMVQRHTSDTGRARMLAELFFDGLAREWLDGSLLAVAAEIRAQCLADLPDASGAAERAYQQAFVERNWEEVIEYVLDVNAYLHKIFSSLFEDRKVAITRVQRPQIAAQLGGFFDALTGAITRWGREGRRRKLSDFQAALRAHAAEARAAHQEHQAWPVLSERFPVVADFDIAEPTHFAHEFSLHLASLLGEVKVEEWVAQKLDAALQLQQAQVWALIKGCSAICPCCGSKCDRTDKHTAHRCSHHLLPAFNGWRVAGTCEAALDACKSSKNHEAPKRSDYSDHLFPNLQEYLQAEHPEWLPFPKEDRELLADSVLKAAWVNCRAPLLARYDMVDSTPPEWINAYEESQRKLPVSAVDEAEQRLLQLTILKALILAGRGKSCQGSDDMGQDCSSCTARGSGRAATTGRPADAKRCQKHAFQVWSWTDCCGEEGAPPEEHEVPDDVAEYFDQDLKELQSLPAGAVSASPHPEGYRFRSGNSYAGEWLGNERHGLGVQRWLDGAVQGRHDDAKWAGIMHPHLGDSTGNPVYHGSWRHNCAHGLGRFVHTDGDTYRSPDTLVNGIKTCNMDMIERWDEGSCFEGEFRGGQKNGVGIYRWADGSSCGMLAAGAGTTSMVLGTTWDMTGVSRSADGHWFRGLWKNSMIHGCGIYTWPDGRSYQGQWYDRDQKAGFGIFSWYEGYWQNGKQHGCGIRVIFDVLTTLDQDLPDFDADDARDGGPSNGTGFAKGSISASGFKNFLLKPELLQATVDCGFEHPSEVQHACLPQAMLGTDVLCQAKSGMGKTAVFVLACLQNLEVSKTAVQVLVVCHTRELAFQIELEFKRLGKNLQGLKTGSVFGGQPLEKDKELLKDSRCPHIVVGTPGRVLQLAKDKILKLDGLSTFVLDECDRCIDQLDLRRDVQQIFIRTPKKKQVMMFSATLSADTRDICKKFMQGPHEITVDESKLTLHGLLQYYIRLEERQKNKKLFDLLDMLEFNQGEVVIFVKTVRRAMALDGLLQDHQFPSMTLHPMPKAFAHKAKKGDVLTADSSRIERLQAFKAFKKRILVATDLFGRGMDVEKVNIVINYDMPEDSDMYLHRVGRAGRFGTKGLAITFSATEEDQQARRS</sequence>
<evidence type="ECO:0000256" key="2">
    <source>
        <dbReference type="ARBA" id="ARBA00022737"/>
    </source>
</evidence>
<dbReference type="EC" id="3.6.4.13" evidence="1"/>
<dbReference type="Gene3D" id="2.20.110.10">
    <property type="entry name" value="Histone H3 K4-specific methyltransferase SET7/9 N-terminal domain"/>
    <property type="match status" value="1"/>
</dbReference>
<dbReference type="CDD" id="cd18787">
    <property type="entry name" value="SF2_C_DEAD"/>
    <property type="match status" value="1"/>
</dbReference>
<gene>
    <name evidence="14" type="ORF">SCF082_LOCUS4645</name>
</gene>
<feature type="short sequence motif" description="Q motif" evidence="7">
    <location>
        <begin position="1977"/>
        <end position="2005"/>
    </location>
</feature>
<organism evidence="14 15">
    <name type="scientific">Durusdinium trenchii</name>
    <dbReference type="NCBI Taxonomy" id="1381693"/>
    <lineage>
        <taxon>Eukaryota</taxon>
        <taxon>Sar</taxon>
        <taxon>Alveolata</taxon>
        <taxon>Dinophyceae</taxon>
        <taxon>Suessiales</taxon>
        <taxon>Symbiodiniaceae</taxon>
        <taxon>Durusdinium</taxon>
    </lineage>
</organism>
<evidence type="ECO:0000259" key="10">
    <source>
        <dbReference type="PROSITE" id="PS51192"/>
    </source>
</evidence>
<evidence type="ECO:0000256" key="9">
    <source>
        <dbReference type="SAM" id="SignalP"/>
    </source>
</evidence>
<keyword evidence="4" id="KW-0378">Hydrolase</keyword>
<evidence type="ECO:0000256" key="6">
    <source>
        <dbReference type="ARBA" id="ARBA00022840"/>
    </source>
</evidence>
<evidence type="ECO:0000256" key="8">
    <source>
        <dbReference type="SAM" id="Coils"/>
    </source>
</evidence>
<dbReference type="Proteomes" id="UP001642464">
    <property type="component" value="Unassembled WGS sequence"/>
</dbReference>
<dbReference type="InterPro" id="IPR001650">
    <property type="entry name" value="Helicase_C-like"/>
</dbReference>
<dbReference type="Pfam" id="PF00270">
    <property type="entry name" value="DEAD"/>
    <property type="match status" value="1"/>
</dbReference>
<feature type="domain" description="Helicase C-terminal" evidence="11">
    <location>
        <begin position="2193"/>
        <end position="2350"/>
    </location>
</feature>
<reference evidence="14 15" key="1">
    <citation type="submission" date="2024-02" db="EMBL/GenBank/DDBJ databases">
        <authorList>
            <person name="Chen Y."/>
            <person name="Shah S."/>
            <person name="Dougan E. K."/>
            <person name="Thang M."/>
            <person name="Chan C."/>
        </authorList>
    </citation>
    <scope>NUCLEOTIDE SEQUENCE [LARGE SCALE GENOMIC DNA]</scope>
</reference>
<dbReference type="PROSITE" id="PS51194">
    <property type="entry name" value="HELICASE_CTER"/>
    <property type="match status" value="1"/>
</dbReference>
<comment type="caution">
    <text evidence="14">The sequence shown here is derived from an EMBL/GenBank/DDBJ whole genome shotgun (WGS) entry which is preliminary data.</text>
</comment>
<evidence type="ECO:0000256" key="1">
    <source>
        <dbReference type="ARBA" id="ARBA00012552"/>
    </source>
</evidence>
<keyword evidence="5 14" id="KW-0347">Helicase</keyword>
<dbReference type="EMBL" id="CAXAMM010002436">
    <property type="protein sequence ID" value="CAK8996107.1"/>
    <property type="molecule type" value="Genomic_DNA"/>
</dbReference>
<evidence type="ECO:0000313" key="14">
    <source>
        <dbReference type="EMBL" id="CAK8996107.1"/>
    </source>
</evidence>
<evidence type="ECO:0000256" key="4">
    <source>
        <dbReference type="ARBA" id="ARBA00022801"/>
    </source>
</evidence>
<evidence type="ECO:0000259" key="11">
    <source>
        <dbReference type="PROSITE" id="PS51194"/>
    </source>
</evidence>
<accession>A0ABP0I289</accession>
<dbReference type="Gene3D" id="3.40.50.300">
    <property type="entry name" value="P-loop containing nucleotide triphosphate hydrolases"/>
    <property type="match status" value="3"/>
</dbReference>
<feature type="domain" description="Helicase ATP-binding" evidence="10">
    <location>
        <begin position="2008"/>
        <end position="2182"/>
    </location>
</feature>
<feature type="signal peptide" evidence="9">
    <location>
        <begin position="1"/>
        <end position="15"/>
    </location>
</feature>
<evidence type="ECO:0000256" key="7">
    <source>
        <dbReference type="PROSITE-ProRule" id="PRU00552"/>
    </source>
</evidence>
<dbReference type="PROSITE" id="PS51717">
    <property type="entry name" value="G_VLIG"/>
    <property type="match status" value="1"/>
</dbReference>
<name>A0ABP0I289_9DINO</name>
<feature type="coiled-coil region" evidence="8">
    <location>
        <begin position="413"/>
        <end position="461"/>
    </location>
</feature>
<dbReference type="PROSITE" id="PS51195">
    <property type="entry name" value="Q_MOTIF"/>
    <property type="match status" value="1"/>
</dbReference>
<dbReference type="SMART" id="SM00490">
    <property type="entry name" value="HELICc"/>
    <property type="match status" value="1"/>
</dbReference>
<dbReference type="SMART" id="SM00487">
    <property type="entry name" value="DEXDc"/>
    <property type="match status" value="1"/>
</dbReference>
<keyword evidence="8" id="KW-0175">Coiled coil</keyword>
<dbReference type="SMART" id="SM00698">
    <property type="entry name" value="MORN"/>
    <property type="match status" value="5"/>
</dbReference>
<dbReference type="InterPro" id="IPR030383">
    <property type="entry name" value="G_VLIG_dom"/>
</dbReference>
<dbReference type="PROSITE" id="PS51192">
    <property type="entry name" value="HELICASE_ATP_BIND_1"/>
    <property type="match status" value="1"/>
</dbReference>
<dbReference type="InterPro" id="IPR014014">
    <property type="entry name" value="RNA_helicase_DEAD_Q_motif"/>
</dbReference>
<dbReference type="InterPro" id="IPR014001">
    <property type="entry name" value="Helicase_ATP-bd"/>
</dbReference>
<keyword evidence="3" id="KW-0547">Nucleotide-binding</keyword>
<dbReference type="SUPFAM" id="SSF52540">
    <property type="entry name" value="P-loop containing nucleoside triphosphate hydrolases"/>
    <property type="match status" value="2"/>
</dbReference>
<evidence type="ECO:0000259" key="13">
    <source>
        <dbReference type="PROSITE" id="PS51717"/>
    </source>
</evidence>
<keyword evidence="2" id="KW-0677">Repeat</keyword>
<evidence type="ECO:0000313" key="15">
    <source>
        <dbReference type="Proteomes" id="UP001642464"/>
    </source>
</evidence>
<proteinExistence type="predicted"/>
<dbReference type="PANTHER" id="PTHR47958">
    <property type="entry name" value="ATP-DEPENDENT RNA HELICASE DBP3"/>
    <property type="match status" value="1"/>
</dbReference>
<dbReference type="InterPro" id="IPR003409">
    <property type="entry name" value="MORN"/>
</dbReference>
<keyword evidence="9" id="KW-0732">Signal</keyword>
<protein>
    <recommendedName>
        <fullName evidence="1">RNA helicase</fullName>
        <ecNumber evidence="1">3.6.4.13</ecNumber>
    </recommendedName>
</protein>
<dbReference type="InterPro" id="IPR011545">
    <property type="entry name" value="DEAD/DEAH_box_helicase_dom"/>
</dbReference>
<dbReference type="CDD" id="cd17950">
    <property type="entry name" value="DEADc_DDX39"/>
    <property type="match status" value="1"/>
</dbReference>